<dbReference type="PANTHER" id="PTHR10809">
    <property type="entry name" value="VESICLE-ASSOCIATED MEMBRANE PROTEIN-ASSOCIATED PROTEIN"/>
    <property type="match status" value="1"/>
</dbReference>
<dbReference type="AlphaFoldDB" id="A0A0M5J3I5"/>
<keyword evidence="4" id="KW-1133">Transmembrane helix</keyword>
<feature type="compositionally biased region" description="Basic and acidic residues" evidence="6">
    <location>
        <begin position="138"/>
        <end position="149"/>
    </location>
</feature>
<dbReference type="GO" id="GO:0033149">
    <property type="term" value="F:FFAT motif binding"/>
    <property type="evidence" value="ECO:0007669"/>
    <property type="project" value="TreeGrafter"/>
</dbReference>
<dbReference type="GO" id="GO:0005789">
    <property type="term" value="C:endoplasmic reticulum membrane"/>
    <property type="evidence" value="ECO:0007669"/>
    <property type="project" value="InterPro"/>
</dbReference>
<dbReference type="GO" id="GO:0005886">
    <property type="term" value="C:plasma membrane"/>
    <property type="evidence" value="ECO:0007669"/>
    <property type="project" value="TreeGrafter"/>
</dbReference>
<gene>
    <name evidence="8" type="ORF">Dbus_chr3Lg572</name>
</gene>
<dbReference type="InterPro" id="IPR013783">
    <property type="entry name" value="Ig-like_fold"/>
</dbReference>
<feature type="non-terminal residue" evidence="8">
    <location>
        <position position="1"/>
    </location>
</feature>
<dbReference type="GO" id="GO:0061817">
    <property type="term" value="P:endoplasmic reticulum-plasma membrane tethering"/>
    <property type="evidence" value="ECO:0007669"/>
    <property type="project" value="TreeGrafter"/>
</dbReference>
<keyword evidence="5" id="KW-0472">Membrane</keyword>
<feature type="non-terminal residue" evidence="8">
    <location>
        <position position="179"/>
    </location>
</feature>
<dbReference type="Pfam" id="PF00635">
    <property type="entry name" value="Motile_Sperm"/>
    <property type="match status" value="1"/>
</dbReference>
<comment type="subcellular location">
    <subcellularLocation>
        <location evidence="1">Membrane</location>
        <topology evidence="1">Single-pass type IV membrane protein</topology>
    </subcellularLocation>
</comment>
<dbReference type="Gene3D" id="2.60.40.10">
    <property type="entry name" value="Immunoglobulins"/>
    <property type="match status" value="1"/>
</dbReference>
<protein>
    <submittedName>
        <fullName evidence="8">Fan</fullName>
    </submittedName>
</protein>
<feature type="domain" description="MSP" evidence="7">
    <location>
        <begin position="8"/>
        <end position="126"/>
    </location>
</feature>
<evidence type="ECO:0000256" key="5">
    <source>
        <dbReference type="ARBA" id="ARBA00023136"/>
    </source>
</evidence>
<keyword evidence="3" id="KW-0812">Transmembrane</keyword>
<dbReference type="SMR" id="A0A0M5J3I5"/>
<evidence type="ECO:0000256" key="3">
    <source>
        <dbReference type="ARBA" id="ARBA00022692"/>
    </source>
</evidence>
<reference evidence="8 9" key="1">
    <citation type="submission" date="2015-08" db="EMBL/GenBank/DDBJ databases">
        <title>Ancestral chromatin configuration constrains chromatin evolution on differentiating sex chromosomes in Drosophila.</title>
        <authorList>
            <person name="Zhou Q."/>
            <person name="Bachtrog D."/>
        </authorList>
    </citation>
    <scope>NUCLEOTIDE SEQUENCE [LARGE SCALE GENOMIC DNA]</scope>
    <source>
        <tissue evidence="8">Whole larvae</tissue>
    </source>
</reference>
<dbReference type="PIRSF" id="PIRSF019693">
    <property type="entry name" value="VAMP-associated"/>
    <property type="match status" value="1"/>
</dbReference>
<dbReference type="InterPro" id="IPR000535">
    <property type="entry name" value="MSP_dom"/>
</dbReference>
<evidence type="ECO:0000259" key="7">
    <source>
        <dbReference type="PROSITE" id="PS50202"/>
    </source>
</evidence>
<dbReference type="InterPro" id="IPR008962">
    <property type="entry name" value="PapD-like_sf"/>
</dbReference>
<keyword evidence="9" id="KW-1185">Reference proteome</keyword>
<dbReference type="SUPFAM" id="SSF49354">
    <property type="entry name" value="PapD-like"/>
    <property type="match status" value="1"/>
</dbReference>
<dbReference type="InterPro" id="IPR016763">
    <property type="entry name" value="VAP"/>
</dbReference>
<evidence type="ECO:0000256" key="2">
    <source>
        <dbReference type="ARBA" id="ARBA00008932"/>
    </source>
</evidence>
<accession>A0A0M5J3I5</accession>
<dbReference type="Proteomes" id="UP000494163">
    <property type="component" value="Chromosome 3L"/>
</dbReference>
<comment type="similarity">
    <text evidence="2">Belongs to the VAMP-associated protein (VAP) (TC 9.B.17) family.</text>
</comment>
<dbReference type="OMA" id="WKNRDQS"/>
<name>A0A0M5J3I5_DROBS</name>
<dbReference type="EMBL" id="CP012525">
    <property type="protein sequence ID" value="ALC43406.1"/>
    <property type="molecule type" value="Genomic_DNA"/>
</dbReference>
<sequence length="179" mass="20408">RSFEPKQMLVVDPPSEIVFEGPFNRAVCKKVMVFNPCNYRVAFKLKTTTPRLFFVRPNVGLIKPNESFTIDIFMHPLVSNSSALRSNHKFLMQAVEANDFVPDLHSFWRSINPASIWDTKIKVKLIEGKTDVQQTGSDQEHGNGEHQDTDVNDPLGLLLKQVNTLEEEKQSLLKQVETL</sequence>
<feature type="region of interest" description="Disordered" evidence="6">
    <location>
        <begin position="132"/>
        <end position="152"/>
    </location>
</feature>
<dbReference type="GO" id="GO:0090158">
    <property type="term" value="P:endoplasmic reticulum membrane organization"/>
    <property type="evidence" value="ECO:0007669"/>
    <property type="project" value="TreeGrafter"/>
</dbReference>
<proteinExistence type="inferred from homology"/>
<organism evidence="8 9">
    <name type="scientific">Drosophila busckii</name>
    <name type="common">Fruit fly</name>
    <dbReference type="NCBI Taxonomy" id="30019"/>
    <lineage>
        <taxon>Eukaryota</taxon>
        <taxon>Metazoa</taxon>
        <taxon>Ecdysozoa</taxon>
        <taxon>Arthropoda</taxon>
        <taxon>Hexapoda</taxon>
        <taxon>Insecta</taxon>
        <taxon>Pterygota</taxon>
        <taxon>Neoptera</taxon>
        <taxon>Endopterygota</taxon>
        <taxon>Diptera</taxon>
        <taxon>Brachycera</taxon>
        <taxon>Muscomorpha</taxon>
        <taxon>Ephydroidea</taxon>
        <taxon>Drosophilidae</taxon>
        <taxon>Drosophila</taxon>
    </lineage>
</organism>
<evidence type="ECO:0000256" key="1">
    <source>
        <dbReference type="ARBA" id="ARBA00004211"/>
    </source>
</evidence>
<dbReference type="STRING" id="30019.A0A0M5J3I5"/>
<dbReference type="PANTHER" id="PTHR10809:SF6">
    <property type="entry name" value="AT11025P-RELATED"/>
    <property type="match status" value="1"/>
</dbReference>
<evidence type="ECO:0000313" key="8">
    <source>
        <dbReference type="EMBL" id="ALC43406.1"/>
    </source>
</evidence>
<dbReference type="OrthoDB" id="264603at2759"/>
<evidence type="ECO:0000256" key="6">
    <source>
        <dbReference type="SAM" id="MobiDB-lite"/>
    </source>
</evidence>
<evidence type="ECO:0000256" key="4">
    <source>
        <dbReference type="ARBA" id="ARBA00022989"/>
    </source>
</evidence>
<dbReference type="PROSITE" id="PS50202">
    <property type="entry name" value="MSP"/>
    <property type="match status" value="1"/>
</dbReference>
<evidence type="ECO:0000313" key="9">
    <source>
        <dbReference type="Proteomes" id="UP000494163"/>
    </source>
</evidence>